<name>A0AA38LCM5_TAXCH</name>
<reference evidence="2 3" key="1">
    <citation type="journal article" date="2021" name="Nat. Plants">
        <title>The Taxus genome provides insights into paclitaxel biosynthesis.</title>
        <authorList>
            <person name="Xiong X."/>
            <person name="Gou J."/>
            <person name="Liao Q."/>
            <person name="Li Y."/>
            <person name="Zhou Q."/>
            <person name="Bi G."/>
            <person name="Li C."/>
            <person name="Du R."/>
            <person name="Wang X."/>
            <person name="Sun T."/>
            <person name="Guo L."/>
            <person name="Liang H."/>
            <person name="Lu P."/>
            <person name="Wu Y."/>
            <person name="Zhang Z."/>
            <person name="Ro D.K."/>
            <person name="Shang Y."/>
            <person name="Huang S."/>
            <person name="Yan J."/>
        </authorList>
    </citation>
    <scope>NUCLEOTIDE SEQUENCE [LARGE SCALE GENOMIC DNA]</scope>
    <source>
        <strain evidence="2">Ta-2019</strain>
    </source>
</reference>
<dbReference type="InterPro" id="IPR039292">
    <property type="entry name" value="SICKLE"/>
</dbReference>
<dbReference type="EMBL" id="JAHRHJ020000005">
    <property type="protein sequence ID" value="KAH9315667.1"/>
    <property type="molecule type" value="Genomic_DNA"/>
</dbReference>
<feature type="compositionally biased region" description="Polar residues" evidence="1">
    <location>
        <begin position="81"/>
        <end position="92"/>
    </location>
</feature>
<gene>
    <name evidence="2" type="ORF">KI387_024294</name>
</gene>
<sequence>MEEESVKRKERLRVMRMEAGQSGTGTENEQESSQSAPGILSNPFNDSSPPLTSHNTSRFDYYTDPLASFSSNKAKSRINNHHSNASNQSPNGCPNRPMTMKSPMNGSTPVKSYVEQKQMNAGNAQSPADSGPFGSPVSAYSMSSGPQYYSSPLPMSPVPRFNHPSPPLFQHQRQNQSAPRGFNNSSNGRPLPMPSPPRFNTNNTWSQQPNSQPSSQSDTQPRQFYNSSNESSVPMSPVPLSSQFPCEDKFWSQKSYLQHEQHQQNQIGSQPIDYYNLNNESPGPLTPVPRPNSAQNKDSFWSPRPHSQLSSPFQQQQQQEHHQSGSQPGQYNGQLGRGNSWLDPRQSPDGRGSPWSGSCGSLSPSPGSGGSGVSWSEPHGSSGGRGTPWMNSRGRGGRGRGARVHASAREKPDLFVKKSMVEDPWKNLVPVIMDSLVATGVGNARMFRSKGSCSDVDNLISCRPRSISLKKPKVSQIEDIFQSGPSIAESLALAFSDAIGEEARS</sequence>
<feature type="compositionally biased region" description="Polar residues" evidence="1">
    <location>
        <begin position="102"/>
        <end position="128"/>
    </location>
</feature>
<comment type="caution">
    <text evidence="2">The sequence shown here is derived from an EMBL/GenBank/DDBJ whole genome shotgun (WGS) entry which is preliminary data.</text>
</comment>
<protein>
    <submittedName>
        <fullName evidence="2">Uncharacterized protein</fullName>
    </submittedName>
</protein>
<dbReference type="PANTHER" id="PTHR36054:SF2">
    <property type="entry name" value="PROTEIN SICKLE"/>
    <property type="match status" value="1"/>
</dbReference>
<keyword evidence="3" id="KW-1185">Reference proteome</keyword>
<dbReference type="GO" id="GO:0000398">
    <property type="term" value="P:mRNA splicing, via spliceosome"/>
    <property type="evidence" value="ECO:0007669"/>
    <property type="project" value="InterPro"/>
</dbReference>
<dbReference type="AlphaFoldDB" id="A0AA38LCM5"/>
<feature type="region of interest" description="Disordered" evidence="1">
    <location>
        <begin position="1"/>
        <end position="409"/>
    </location>
</feature>
<feature type="compositionally biased region" description="Basic and acidic residues" evidence="1">
    <location>
        <begin position="246"/>
        <end position="262"/>
    </location>
</feature>
<accession>A0AA38LCM5</accession>
<feature type="compositionally biased region" description="Polar residues" evidence="1">
    <location>
        <begin position="138"/>
        <end position="150"/>
    </location>
</feature>
<evidence type="ECO:0000313" key="2">
    <source>
        <dbReference type="EMBL" id="KAH9315667.1"/>
    </source>
</evidence>
<feature type="compositionally biased region" description="Basic and acidic residues" evidence="1">
    <location>
        <begin position="1"/>
        <end position="16"/>
    </location>
</feature>
<evidence type="ECO:0000256" key="1">
    <source>
        <dbReference type="SAM" id="MobiDB-lite"/>
    </source>
</evidence>
<feature type="compositionally biased region" description="Polar residues" evidence="1">
    <location>
        <begin position="171"/>
        <end position="188"/>
    </location>
</feature>
<organism evidence="2 3">
    <name type="scientific">Taxus chinensis</name>
    <name type="common">Chinese yew</name>
    <name type="synonym">Taxus wallichiana var. chinensis</name>
    <dbReference type="NCBI Taxonomy" id="29808"/>
    <lineage>
        <taxon>Eukaryota</taxon>
        <taxon>Viridiplantae</taxon>
        <taxon>Streptophyta</taxon>
        <taxon>Embryophyta</taxon>
        <taxon>Tracheophyta</taxon>
        <taxon>Spermatophyta</taxon>
        <taxon>Pinopsida</taxon>
        <taxon>Pinidae</taxon>
        <taxon>Conifers II</taxon>
        <taxon>Cupressales</taxon>
        <taxon>Taxaceae</taxon>
        <taxon>Taxus</taxon>
    </lineage>
</organism>
<dbReference type="OMA" id="PICTPRG"/>
<dbReference type="PANTHER" id="PTHR36054">
    <property type="entry name" value="PROTEIN SICKLE"/>
    <property type="match status" value="1"/>
</dbReference>
<proteinExistence type="predicted"/>
<dbReference type="Proteomes" id="UP000824469">
    <property type="component" value="Unassembled WGS sequence"/>
</dbReference>
<evidence type="ECO:0000313" key="3">
    <source>
        <dbReference type="Proteomes" id="UP000824469"/>
    </source>
</evidence>
<feature type="compositionally biased region" description="Low complexity" evidence="1">
    <location>
        <begin position="352"/>
        <end position="366"/>
    </location>
</feature>
<feature type="compositionally biased region" description="Low complexity" evidence="1">
    <location>
        <begin position="200"/>
        <end position="221"/>
    </location>
</feature>
<dbReference type="GO" id="GO:0035196">
    <property type="term" value="P:miRNA processing"/>
    <property type="evidence" value="ECO:0007669"/>
    <property type="project" value="InterPro"/>
</dbReference>
<feature type="compositionally biased region" description="Low complexity" evidence="1">
    <location>
        <begin position="305"/>
        <end position="330"/>
    </location>
</feature>
<feature type="compositionally biased region" description="Polar residues" evidence="1">
    <location>
        <begin position="24"/>
        <end position="58"/>
    </location>
</feature>
<feature type="compositionally biased region" description="Low complexity" evidence="1">
    <location>
        <begin position="231"/>
        <end position="242"/>
    </location>
</feature>